<dbReference type="RefSeq" id="WP_070069452.1">
    <property type="nucleotide sequence ID" value="NZ_MKKK01000013.1"/>
</dbReference>
<protein>
    <submittedName>
        <fullName evidence="6">LysR family transcriptional regulator</fullName>
    </submittedName>
</protein>
<dbReference type="PROSITE" id="PS50931">
    <property type="entry name" value="HTH_LYSR"/>
    <property type="match status" value="1"/>
</dbReference>
<keyword evidence="7" id="KW-1185">Reference proteome</keyword>
<sequence length="304" mass="34808">MNQTLKNLEDIRIFIKVIESGSFTAAANRLNLSPTTVSKQITRLEKNLNIHLFERSTRSMRLTQEGKILASKFRQALILLDEAEQFAQDSHEKLTGIIKITAPLPLGRQQLAIMTAKFQQLYPDIGFMVHLSDHLVNLYECDIDLAIRVAHLTDSNLVARKLANNQRILVAAPEYLQKYGIPKHPADLYQHQCLLFSTQGMSQIIWKLNNTHEQMQLTLSSQMVADSGDILTCWSELGLGIALRESWEVAELIRAGKLIHVLPDWHDDNTPIYIVRTIRAPIPARIKYFIDFLIQEWRICFPEV</sequence>
<dbReference type="SUPFAM" id="SSF46785">
    <property type="entry name" value="Winged helix' DNA-binding domain"/>
    <property type="match status" value="1"/>
</dbReference>
<dbReference type="PANTHER" id="PTHR30537:SF21">
    <property type="entry name" value="HTH-TYPE TRANSCRIPTIONAL REGULATOR SINR-RELATED"/>
    <property type="match status" value="1"/>
</dbReference>
<dbReference type="STRING" id="1262585.BJI46_10740"/>
<dbReference type="FunFam" id="1.10.10.10:FF:000001">
    <property type="entry name" value="LysR family transcriptional regulator"/>
    <property type="match status" value="1"/>
</dbReference>
<evidence type="ECO:0000313" key="7">
    <source>
        <dbReference type="Proteomes" id="UP000185895"/>
    </source>
</evidence>
<dbReference type="OrthoDB" id="8885940at2"/>
<dbReference type="Gene3D" id="1.10.10.10">
    <property type="entry name" value="Winged helix-like DNA-binding domain superfamily/Winged helix DNA-binding domain"/>
    <property type="match status" value="1"/>
</dbReference>
<organism evidence="6 7">
    <name type="scientific">Acinetobacter qingfengensis</name>
    <dbReference type="NCBI Taxonomy" id="1262585"/>
    <lineage>
        <taxon>Bacteria</taxon>
        <taxon>Pseudomonadati</taxon>
        <taxon>Pseudomonadota</taxon>
        <taxon>Gammaproteobacteria</taxon>
        <taxon>Moraxellales</taxon>
        <taxon>Moraxellaceae</taxon>
        <taxon>Acinetobacter</taxon>
    </lineage>
</organism>
<evidence type="ECO:0000256" key="3">
    <source>
        <dbReference type="ARBA" id="ARBA00023125"/>
    </source>
</evidence>
<dbReference type="GO" id="GO:0043565">
    <property type="term" value="F:sequence-specific DNA binding"/>
    <property type="evidence" value="ECO:0007669"/>
    <property type="project" value="TreeGrafter"/>
</dbReference>
<dbReference type="InterPro" id="IPR005119">
    <property type="entry name" value="LysR_subst-bd"/>
</dbReference>
<comment type="caution">
    <text evidence="6">The sequence shown here is derived from an EMBL/GenBank/DDBJ whole genome shotgun (WGS) entry which is preliminary data.</text>
</comment>
<keyword evidence="3" id="KW-0238">DNA-binding</keyword>
<dbReference type="EMBL" id="MKKK01000013">
    <property type="protein sequence ID" value="OEY97091.1"/>
    <property type="molecule type" value="Genomic_DNA"/>
</dbReference>
<evidence type="ECO:0000256" key="2">
    <source>
        <dbReference type="ARBA" id="ARBA00023015"/>
    </source>
</evidence>
<evidence type="ECO:0000313" key="6">
    <source>
        <dbReference type="EMBL" id="OEY97091.1"/>
    </source>
</evidence>
<dbReference type="SUPFAM" id="SSF53850">
    <property type="entry name" value="Periplasmic binding protein-like II"/>
    <property type="match status" value="1"/>
</dbReference>
<dbReference type="InterPro" id="IPR058163">
    <property type="entry name" value="LysR-type_TF_proteobact-type"/>
</dbReference>
<accession>A0A1E7RCN2</accession>
<dbReference type="AlphaFoldDB" id="A0A1E7RCN2"/>
<keyword evidence="2" id="KW-0805">Transcription regulation</keyword>
<keyword evidence="4" id="KW-0804">Transcription</keyword>
<dbReference type="Gene3D" id="3.40.190.290">
    <property type="match status" value="1"/>
</dbReference>
<dbReference type="GO" id="GO:0003700">
    <property type="term" value="F:DNA-binding transcription factor activity"/>
    <property type="evidence" value="ECO:0007669"/>
    <property type="project" value="InterPro"/>
</dbReference>
<gene>
    <name evidence="6" type="ORF">BJI46_10740</name>
</gene>
<dbReference type="PANTHER" id="PTHR30537">
    <property type="entry name" value="HTH-TYPE TRANSCRIPTIONAL REGULATOR"/>
    <property type="match status" value="1"/>
</dbReference>
<feature type="domain" description="HTH lysR-type" evidence="5">
    <location>
        <begin position="7"/>
        <end position="63"/>
    </location>
</feature>
<dbReference type="Pfam" id="PF00126">
    <property type="entry name" value="HTH_1"/>
    <property type="match status" value="1"/>
</dbReference>
<dbReference type="GO" id="GO:0006351">
    <property type="term" value="P:DNA-templated transcription"/>
    <property type="evidence" value="ECO:0007669"/>
    <property type="project" value="TreeGrafter"/>
</dbReference>
<dbReference type="CDD" id="cd08422">
    <property type="entry name" value="PBP2_CrgA_like"/>
    <property type="match status" value="1"/>
</dbReference>
<dbReference type="InterPro" id="IPR000847">
    <property type="entry name" value="LysR_HTH_N"/>
</dbReference>
<dbReference type="PRINTS" id="PR00039">
    <property type="entry name" value="HTHLYSR"/>
</dbReference>
<proteinExistence type="inferred from homology"/>
<evidence type="ECO:0000259" key="5">
    <source>
        <dbReference type="PROSITE" id="PS50931"/>
    </source>
</evidence>
<dbReference type="Proteomes" id="UP000185895">
    <property type="component" value="Unassembled WGS sequence"/>
</dbReference>
<name>A0A1E7RCN2_9GAMM</name>
<dbReference type="InterPro" id="IPR036388">
    <property type="entry name" value="WH-like_DNA-bd_sf"/>
</dbReference>
<dbReference type="InterPro" id="IPR036390">
    <property type="entry name" value="WH_DNA-bd_sf"/>
</dbReference>
<dbReference type="Pfam" id="PF03466">
    <property type="entry name" value="LysR_substrate"/>
    <property type="match status" value="1"/>
</dbReference>
<evidence type="ECO:0000256" key="4">
    <source>
        <dbReference type="ARBA" id="ARBA00023163"/>
    </source>
</evidence>
<evidence type="ECO:0000256" key="1">
    <source>
        <dbReference type="ARBA" id="ARBA00009437"/>
    </source>
</evidence>
<reference evidence="6 7" key="1">
    <citation type="submission" date="2016-09" db="EMBL/GenBank/DDBJ databases">
        <authorList>
            <person name="Capua I."/>
            <person name="De Benedictis P."/>
            <person name="Joannis T."/>
            <person name="Lombin L.H."/>
            <person name="Cattoli G."/>
        </authorList>
    </citation>
    <scope>NUCLEOTIDE SEQUENCE [LARGE SCALE GENOMIC DNA]</scope>
    <source>
        <strain evidence="6 7">ANC 4671</strain>
    </source>
</reference>
<comment type="similarity">
    <text evidence="1">Belongs to the LysR transcriptional regulatory family.</text>
</comment>